<dbReference type="Gene3D" id="3.40.50.1110">
    <property type="entry name" value="SGNH hydrolase"/>
    <property type="match status" value="1"/>
</dbReference>
<dbReference type="InterPro" id="IPR035669">
    <property type="entry name" value="SGNH_plant_lipase-like"/>
</dbReference>
<reference evidence="6" key="1">
    <citation type="submission" date="2019-10" db="EMBL/GenBank/DDBJ databases">
        <authorList>
            <person name="Zhang R."/>
            <person name="Pan Y."/>
            <person name="Wang J."/>
            <person name="Ma R."/>
            <person name="Yu S."/>
        </authorList>
    </citation>
    <scope>NUCLEOTIDE SEQUENCE</scope>
    <source>
        <strain evidence="6">LA-IB0</strain>
        <tissue evidence="6">Leaf</tissue>
    </source>
</reference>
<keyword evidence="3" id="KW-0378">Hydrolase</keyword>
<keyword evidence="2" id="KW-0732">Signal</keyword>
<evidence type="ECO:0000256" key="5">
    <source>
        <dbReference type="SAM" id="MobiDB-lite"/>
    </source>
</evidence>
<dbReference type="Pfam" id="PF00657">
    <property type="entry name" value="Lipase_GDSL"/>
    <property type="match status" value="1"/>
</dbReference>
<evidence type="ECO:0000313" key="7">
    <source>
        <dbReference type="Proteomes" id="UP000826271"/>
    </source>
</evidence>
<comment type="caution">
    <text evidence="6">The sequence shown here is derived from an EMBL/GenBank/DDBJ whole genome shotgun (WGS) entry which is preliminary data.</text>
</comment>
<dbReference type="AlphaFoldDB" id="A0AAV6W2P5"/>
<accession>A0AAV6W2P5</accession>
<dbReference type="InterPro" id="IPR001087">
    <property type="entry name" value="GDSL"/>
</dbReference>
<proteinExistence type="inferred from homology"/>
<dbReference type="SUPFAM" id="SSF52266">
    <property type="entry name" value="SGNH hydrolase"/>
    <property type="match status" value="1"/>
</dbReference>
<gene>
    <name evidence="6" type="ORF">BUALT_Bualt19G0074500</name>
</gene>
<dbReference type="PANTHER" id="PTHR22835">
    <property type="entry name" value="ZINC FINGER FYVE DOMAIN CONTAINING PROTEIN"/>
    <property type="match status" value="1"/>
</dbReference>
<evidence type="ECO:0000256" key="1">
    <source>
        <dbReference type="ARBA" id="ARBA00008668"/>
    </source>
</evidence>
<dbReference type="PANTHER" id="PTHR22835:SF275">
    <property type="entry name" value="OS01G0331100 PROTEIN"/>
    <property type="match status" value="1"/>
</dbReference>
<dbReference type="CDD" id="cd01837">
    <property type="entry name" value="SGNH_plant_lipase_like"/>
    <property type="match status" value="1"/>
</dbReference>
<sequence>MASHFTSSSPLFSSSAAAFLHISLSLTAKILQSSSISATPTPTPADSSPPSASPSSCPMAVLSSADQLAGSPMDASLSIFSVRQSLNTSLLSPYLDSLGTTFSNGANFAIAGSTTLPKNVPFALNIQVMQFMHFKDRAAELVAAGVNNLISYDRFGDALYMIDIGQNDIAHSFAKGLSYVQVVKKIPSILAEIENAVKEIYDAGGRKFWVHNTGPLGCLPQKLALAQNISLGLDSFGCISSYNDAAKLFNEGLHNLCHGLRSEIKDATIVYVDVYSIKLDIIANSTKYGFSSALMTCCGSGGPPYNYDKRVVCGFPGYQVCDEASRFVFWDGVHYTEAANALIASNILSMDYSTPRVAFDFFCQ</sequence>
<evidence type="ECO:0000256" key="2">
    <source>
        <dbReference type="ARBA" id="ARBA00022729"/>
    </source>
</evidence>
<evidence type="ECO:0000256" key="4">
    <source>
        <dbReference type="ARBA" id="ARBA00023180"/>
    </source>
</evidence>
<feature type="region of interest" description="Disordered" evidence="5">
    <location>
        <begin position="37"/>
        <end position="58"/>
    </location>
</feature>
<dbReference type="EMBL" id="WHWC01000019">
    <property type="protein sequence ID" value="KAG8363939.1"/>
    <property type="molecule type" value="Genomic_DNA"/>
</dbReference>
<evidence type="ECO:0000256" key="3">
    <source>
        <dbReference type="ARBA" id="ARBA00022801"/>
    </source>
</evidence>
<dbReference type="Proteomes" id="UP000826271">
    <property type="component" value="Unassembled WGS sequence"/>
</dbReference>
<name>A0AAV6W2P5_9LAMI</name>
<dbReference type="GO" id="GO:0016788">
    <property type="term" value="F:hydrolase activity, acting on ester bonds"/>
    <property type="evidence" value="ECO:0007669"/>
    <property type="project" value="InterPro"/>
</dbReference>
<organism evidence="6 7">
    <name type="scientific">Buddleja alternifolia</name>
    <dbReference type="NCBI Taxonomy" id="168488"/>
    <lineage>
        <taxon>Eukaryota</taxon>
        <taxon>Viridiplantae</taxon>
        <taxon>Streptophyta</taxon>
        <taxon>Embryophyta</taxon>
        <taxon>Tracheophyta</taxon>
        <taxon>Spermatophyta</taxon>
        <taxon>Magnoliopsida</taxon>
        <taxon>eudicotyledons</taxon>
        <taxon>Gunneridae</taxon>
        <taxon>Pentapetalae</taxon>
        <taxon>asterids</taxon>
        <taxon>lamiids</taxon>
        <taxon>Lamiales</taxon>
        <taxon>Scrophulariaceae</taxon>
        <taxon>Buddlejeae</taxon>
        <taxon>Buddleja</taxon>
    </lineage>
</organism>
<dbReference type="InterPro" id="IPR036514">
    <property type="entry name" value="SGNH_hydro_sf"/>
</dbReference>
<keyword evidence="4" id="KW-0325">Glycoprotein</keyword>
<comment type="similarity">
    <text evidence="1">Belongs to the 'GDSL' lipolytic enzyme family.</text>
</comment>
<protein>
    <recommendedName>
        <fullName evidence="8">GDSL esterase/lipase</fullName>
    </recommendedName>
</protein>
<evidence type="ECO:0008006" key="8">
    <source>
        <dbReference type="Google" id="ProtNLM"/>
    </source>
</evidence>
<evidence type="ECO:0000313" key="6">
    <source>
        <dbReference type="EMBL" id="KAG8363939.1"/>
    </source>
</evidence>
<keyword evidence="7" id="KW-1185">Reference proteome</keyword>
<feature type="compositionally biased region" description="Low complexity" evidence="5">
    <location>
        <begin position="37"/>
        <end position="56"/>
    </location>
</feature>